<reference evidence="2" key="6">
    <citation type="journal article" date="2009" name="Virus Genes">
        <title>Characterization of the genes encoding complete US10, SORF3, and US2 proteins from duck enteritis virus.</title>
        <authorList>
            <person name="Hu Y."/>
            <person name="Zhou H."/>
            <person name="Yu Z."/>
            <person name="Chen H."/>
            <person name="Jin M."/>
        </authorList>
    </citation>
    <scope>NUCLEOTIDE SEQUENCE</scope>
    <source>
        <strain evidence="2">C-KCE</strain>
    </source>
</reference>
<evidence type="ECO:0000313" key="9">
    <source>
        <dbReference type="EMBL" id="AGS78729.1"/>
    </source>
</evidence>
<dbReference type="Proteomes" id="UP000112239">
    <property type="component" value="Segment"/>
</dbReference>
<dbReference type="Proteomes" id="UP000114267">
    <property type="component" value="Segment"/>
</dbReference>
<dbReference type="GeneID" id="8223395"/>
<reference evidence="5" key="4">
    <citation type="submission" date="2008-04" db="EMBL/GenBank/DDBJ databases">
        <title>Cloning and sequence analysis of duck enteritis virus US10, S3 and US2 genes.</title>
        <authorList>
            <person name="Zhao Y."/>
            <person name="Liu F.Y."/>
            <person name="Ma B."/>
            <person name="Wang J.W."/>
        </authorList>
    </citation>
    <scope>NUCLEOTIDE SEQUENCE</scope>
    <source>
        <strain evidence="5">C-KCE</strain>
    </source>
</reference>
<dbReference type="Pfam" id="PF02476">
    <property type="entry name" value="US2"/>
    <property type="match status" value="1"/>
</dbReference>
<evidence type="ECO:0000313" key="11">
    <source>
        <dbReference type="Proteomes" id="UP000112239"/>
    </source>
</evidence>
<dbReference type="EMBL" id="JQ673560">
    <property type="protein sequence ID" value="AGA17861.1"/>
    <property type="molecule type" value="Genomic_DNA"/>
</dbReference>
<evidence type="ECO:0000313" key="1">
    <source>
        <dbReference type="EMBL" id="ABU49264.1"/>
    </source>
</evidence>
<dbReference type="RefSeq" id="YP_003084430.1">
    <property type="nucleotide sequence ID" value="NC_013036.1"/>
</dbReference>
<reference evidence="1 14" key="5">
    <citation type="journal article" date="2009" name="Virology">
        <title>Molecular characterization of the genome of duck enteritis virus.</title>
        <authorList>
            <person name="Li Y."/>
            <person name="Huang B."/>
            <person name="Ma X."/>
            <person name="Wu J."/>
            <person name="Li F."/>
            <person name="Ai W."/>
            <person name="Song M."/>
            <person name="Yang H."/>
        </authorList>
    </citation>
    <scope>NUCLEOTIDE SEQUENCE [LARGE SCALE GENOMIC DNA]</scope>
    <source>
        <strain evidence="1">VAC</strain>
    </source>
</reference>
<reference evidence="8 15" key="12">
    <citation type="journal article" date="2014" name="Virus Genes">
        <title>Comparative genomic sequence analysis between a standard challenge strain and a vaccine strain of duck enteritis virus in China.</title>
        <authorList>
            <person name="Yang C."/>
            <person name="Li Q."/>
            <person name="Li J."/>
            <person name="Zhang G."/>
            <person name="Li H."/>
            <person name="Xia Y."/>
            <person name="Yang H."/>
            <person name="Yu K."/>
        </authorList>
    </citation>
    <scope>NUCLEOTIDE SEQUENCE [LARGE SCALE GENOMIC DNA]</scope>
    <source>
        <strain evidence="8">CV</strain>
    </source>
</reference>
<dbReference type="Proteomes" id="UP000135812">
    <property type="component" value="Genome"/>
</dbReference>
<dbReference type="EMBL" id="EU082088">
    <property type="protein sequence ID" value="ABU49264.1"/>
    <property type="molecule type" value="Genomic_DNA"/>
</dbReference>
<sequence length="239" mass="26069">MGVVILSIATLIDENGRLPGRTRDASVHLWDILFKQCAKMMDDSLGIPVVIRPANLRRCAGKFMSMPRAHRPILRLTNPLGTGANGTGLAGRRDVPPVQFYEDGSESTEWTSVLAGYDHLSSGILGNHTFDMWIIGAADICKPAIEQLPNSKRFITIKVPGTWSGLTWEKPDGLSPLTVTEWDPCDDETMSKDIIEKKLVGIKCCYDLIGQPAAAKHNSELDDSKDVKCCNGPACCIAC</sequence>
<reference evidence="5" key="3">
    <citation type="submission" date="2008-04" db="EMBL/GenBank/DDBJ databases">
        <title>Cloning and analyzing of genes of US region in duck enteritis virus.</title>
        <authorList>
            <person name="Zhao Y."/>
            <person name="Liu F.Y."/>
            <person name="Ma B."/>
            <person name="Wang J.W."/>
        </authorList>
    </citation>
    <scope>NUCLEOTIDE SEQUENCE</scope>
    <source>
        <strain evidence="5">C-KCE</strain>
    </source>
</reference>
<evidence type="ECO:0000313" key="13">
    <source>
        <dbReference type="Proteomes" id="UP000135812"/>
    </source>
</evidence>
<reference evidence="1" key="7">
    <citation type="submission" date="2009-07" db="EMBL/GenBank/DDBJ databases">
        <authorList>
            <person name="Li Y.F."/>
            <person name="Huang B."/>
        </authorList>
    </citation>
    <scope>NUCLEOTIDE SEQUENCE</scope>
    <source>
        <strain evidence="1">VAC</strain>
    </source>
</reference>
<reference evidence="4" key="2">
    <citation type="submission" date="2008-01" db="EMBL/GenBank/DDBJ databases">
        <title>Sequences of US2 and US3 gene of Duck enteritis virus clone-03 strain corresponding to HSV-1.</title>
        <authorList>
            <person name="Li Y."/>
            <person name="Li H."/>
            <person name="Liu S."/>
            <person name="Kong X."/>
        </authorList>
    </citation>
    <scope>NUCLEOTIDE SEQUENCE</scope>
    <source>
        <strain evidence="4">DEV clone-03 vaccine</strain>
    </source>
</reference>
<reference evidence="6" key="8">
    <citation type="journal article" date="2011" name="Virol. J.">
        <title>Different linkages in the long and short regions of the genomes of duck enteritis virus Clone-03 and VAC Strains.</title>
        <authorList>
            <person name="Liu X."/>
            <person name="Han Z."/>
            <person name="Shao Y."/>
            <person name="Li Y."/>
            <person name="Li H."/>
            <person name="Kong X."/>
            <person name="Liu S."/>
        </authorList>
    </citation>
    <scope>NUCLEOTIDE SEQUENCE</scope>
    <source>
        <strain evidence="6">DEV clone-03</strain>
    </source>
</reference>
<gene>
    <name evidence="1" type="primary">US2</name>
    <name evidence="8" type="synonym">DEVCV71</name>
    <name evidence="9" type="synonym">ORF69</name>
    <name evidence="2" type="synonym">Us2</name>
</gene>
<proteinExistence type="predicted"/>
<evidence type="ECO:0000313" key="10">
    <source>
        <dbReference type="EMBL" id="AGW24860.1"/>
    </source>
</evidence>
<organism evidence="4">
    <name type="scientific">anatid alphaherpesvirus 1</name>
    <dbReference type="NCBI Taxonomy" id="104388"/>
    <lineage>
        <taxon>Viruses</taxon>
        <taxon>Duplodnaviria</taxon>
        <taxon>Heunggongvirae</taxon>
        <taxon>Peploviricota</taxon>
        <taxon>Herviviricetes</taxon>
        <taxon>Herpesvirales</taxon>
        <taxon>Orthoherpesviridae</taxon>
        <taxon>Alphaherpesvirinae</taxon>
        <taxon>Mardivirus</taxon>
        <taxon>Mardivirus anatidalpha1</taxon>
    </lineage>
</organism>
<dbReference type="EMBL" id="EU422986">
    <property type="protein sequence ID" value="ABZ81708.1"/>
    <property type="molecule type" value="Genomic_DNA"/>
</dbReference>
<dbReference type="Proteomes" id="UP000164963">
    <property type="component" value="Genome"/>
</dbReference>
<dbReference type="EMBL" id="JQ647509">
    <property type="protein sequence ID" value="AFC61891.1"/>
    <property type="molecule type" value="Genomic_DNA"/>
</dbReference>
<evidence type="ECO:0000313" key="4">
    <source>
        <dbReference type="EMBL" id="ABZ81708.1"/>
    </source>
</evidence>
<protein>
    <submittedName>
        <fullName evidence="2 3 4">uS2</fullName>
    </submittedName>
</protein>
<dbReference type="EMBL" id="KF487736">
    <property type="protein sequence ID" value="AGS78729.1"/>
    <property type="molecule type" value="Genomic_DNA"/>
</dbReference>
<dbReference type="Proteomes" id="UP000180937">
    <property type="component" value="Segment"/>
</dbReference>
<dbReference type="EMBL" id="EF661842">
    <property type="protein sequence ID" value="ABV24953.1"/>
    <property type="molecule type" value="Genomic_DNA"/>
</dbReference>
<reference evidence="7 13" key="9">
    <citation type="journal article" date="2012" name="J. Virol.">
        <title>Complete genomic sequence of chinese virulent duck enteritis virus.</title>
        <authorList>
            <person name="Wu Y."/>
            <person name="Cheng A."/>
            <person name="Wang M."/>
            <person name="Yang Q."/>
            <person name="Zhu D."/>
            <person name="Jia R."/>
            <person name="Chen S."/>
            <person name="Zhou Y."/>
            <person name="Wang X."/>
            <person name="Chen X."/>
        </authorList>
    </citation>
    <scope>NUCLEOTIDE SEQUENCE [LARGE SCALE GENOMIC DNA]</scope>
    <source>
        <strain evidence="7">CHv</strain>
    </source>
</reference>
<evidence type="ECO:0000313" key="8">
    <source>
        <dbReference type="EMBL" id="AGA17861.1"/>
    </source>
</evidence>
<reference evidence="9 11" key="10">
    <citation type="journal article" date="2013" name="Genome Announc.">
        <title>Complete genome sequence of an attenuated duck enteritis virus obtained by in vitro serial passage.</title>
        <authorList>
            <person name="Yang C."/>
            <person name="Li J."/>
            <person name="Li Q."/>
            <person name="Li H."/>
            <person name="Xia Y."/>
            <person name="Guo X."/>
            <person name="Yu K."/>
            <person name="Yang H."/>
        </authorList>
    </citation>
    <scope>NUCLEOTIDE SEQUENCE [LARGE SCALE GENOMIC DNA]</scope>
    <source>
        <strain evidence="9">K</strain>
    </source>
</reference>
<evidence type="ECO:0000313" key="7">
    <source>
        <dbReference type="EMBL" id="AFC61891.1"/>
    </source>
</evidence>
<evidence type="ECO:0000313" key="12">
    <source>
        <dbReference type="Proteomes" id="UP000114267"/>
    </source>
</evidence>
<dbReference type="InterPro" id="IPR003485">
    <property type="entry name" value="Herpes_US2_varicellovirus"/>
</dbReference>
<evidence type="ECO:0000313" key="2">
    <source>
        <dbReference type="EMBL" id="ABV24953.1"/>
    </source>
</evidence>
<evidence type="ECO:0000313" key="15">
    <source>
        <dbReference type="Proteomes" id="UP000180937"/>
    </source>
</evidence>
<dbReference type="EMBL" id="KF263690">
    <property type="protein sequence ID" value="AGW24860.1"/>
    <property type="molecule type" value="Genomic_DNA"/>
</dbReference>
<dbReference type="OrthoDB" id="20131at10239"/>
<reference evidence="10 12" key="11">
    <citation type="submission" date="2013-06" db="EMBL/GenBank/DDBJ databases">
        <authorList>
            <person name="Zou Z."/>
            <person name="Hu Y."/>
        </authorList>
    </citation>
    <scope>NUCLEOTIDE SEQUENCE [LARGE SCALE GENOMIC DNA]</scope>
    <source>
        <strain evidence="10">C-KCE</strain>
    </source>
</reference>
<name>B1A4T1_9ALPH</name>
<dbReference type="KEGG" id="vg:8223395"/>
<evidence type="ECO:0000313" key="14">
    <source>
        <dbReference type="Proteomes" id="UP000164963"/>
    </source>
</evidence>
<evidence type="ECO:0000313" key="6">
    <source>
        <dbReference type="EMBL" id="ADU04071.1"/>
    </source>
</evidence>
<evidence type="ECO:0000313" key="5">
    <source>
        <dbReference type="EMBL" id="ACG56272.1"/>
    </source>
</evidence>
<accession>B1A4T1</accession>
<dbReference type="EMBL" id="EU195086">
    <property type="protein sequence ID" value="ABY73908.1"/>
    <property type="molecule type" value="Genomic_DNA"/>
</dbReference>
<reference evidence="3" key="1">
    <citation type="submission" date="2007-09" db="EMBL/GenBank/DDBJ databases">
        <title>Discovery and functional identification of novel Duck enteritis virus US2 gene.</title>
        <authorList>
            <person name="Cheng A.C."/>
            <person name="Wang M.S."/>
            <person name="Zhu D.K."/>
            <person name="Guo Y.F."/>
            <person name="Jia R.Y."/>
            <person name="Luo Q.H."/>
        </authorList>
    </citation>
    <scope>NUCLEOTIDE SEQUENCE</scope>
    <source>
        <strain evidence="3">CHv</strain>
    </source>
</reference>
<dbReference type="EMBL" id="EU714267">
    <property type="protein sequence ID" value="ACG56272.1"/>
    <property type="molecule type" value="Genomic_DNA"/>
</dbReference>
<evidence type="ECO:0000313" key="3">
    <source>
        <dbReference type="EMBL" id="ABY73908.1"/>
    </source>
</evidence>
<dbReference type="EMBL" id="HQ009801">
    <property type="protein sequence ID" value="ADU04071.1"/>
    <property type="molecule type" value="Genomic_DNA"/>
</dbReference>